<dbReference type="InterPro" id="IPR049232">
    <property type="entry name" value="DUF6829"/>
</dbReference>
<proteinExistence type="predicted"/>
<protein>
    <submittedName>
        <fullName evidence="1">Uncharacterized protein</fullName>
    </submittedName>
</protein>
<reference evidence="1 2" key="1">
    <citation type="submission" date="2017-05" db="EMBL/GenBank/DDBJ databases">
        <title>Draft genome sequence of Elsinoe australis.</title>
        <authorList>
            <person name="Cheng Q."/>
        </authorList>
    </citation>
    <scope>NUCLEOTIDE SEQUENCE [LARGE SCALE GENOMIC DNA]</scope>
    <source>
        <strain evidence="1 2">NL1</strain>
    </source>
</reference>
<gene>
    <name evidence="1" type="ORF">B9Z65_592</name>
</gene>
<dbReference type="EMBL" id="NHZQ01000003">
    <property type="protein sequence ID" value="PSK60442.1"/>
    <property type="molecule type" value="Genomic_DNA"/>
</dbReference>
<dbReference type="STRING" id="40998.A0A2P8AIZ6"/>
<dbReference type="AlphaFoldDB" id="A0A2P8AIZ6"/>
<evidence type="ECO:0000313" key="1">
    <source>
        <dbReference type="EMBL" id="PSK60442.1"/>
    </source>
</evidence>
<comment type="caution">
    <text evidence="1">The sequence shown here is derived from an EMBL/GenBank/DDBJ whole genome shotgun (WGS) entry which is preliminary data.</text>
</comment>
<sequence>MAKTILDRLEEETFWNLPDGSFLEVIYNTFELELRRLRRAPSASERVQTEERTKKDSSSPSRLLLGEDFDEINRTLVSLLAAKWLWLRDYETFTSNQPEEAVLPPDAFHHFATKFKGGSTEPRDQLLIITLLIIHDLGKDPSLAAELRSKTGSSSTPENHDLVVYDAVKAGLVPCVDMLDSDQKNDLMLCLKTGSQLNIGQLIQAENVPGSLEAVLEFRGAQSHCFDFKFLEQMLDIAGAQGHIDHTCAVSFTLPVYNAFFTAYRGMKEIVDGVSTLRQGYDEVLVTRASDLQARGFLKLSVDKPRERTLLRLLTMGRTASREQADRFLKAFNELPPQHRKGLVDSLNVNGYNDGKAILPYYMPALFQTMLKTMQDEPAWRQIAALGSLMRFLSRALSGTHPRPGQKSQIVECNLLFAKETIMSNDFRRDPKVLDRLTIPNDAYERN</sequence>
<name>A0A2P8AIZ6_9PEZI</name>
<dbReference type="OrthoDB" id="5295627at2759"/>
<dbReference type="Proteomes" id="UP000243723">
    <property type="component" value="Unassembled WGS sequence"/>
</dbReference>
<accession>A0A2P8AIZ6</accession>
<dbReference type="Pfam" id="PF20717">
    <property type="entry name" value="DUF6829"/>
    <property type="match status" value="1"/>
</dbReference>
<keyword evidence="2" id="KW-1185">Reference proteome</keyword>
<organism evidence="1 2">
    <name type="scientific">Elsinoe australis</name>
    <dbReference type="NCBI Taxonomy" id="40998"/>
    <lineage>
        <taxon>Eukaryota</taxon>
        <taxon>Fungi</taxon>
        <taxon>Dikarya</taxon>
        <taxon>Ascomycota</taxon>
        <taxon>Pezizomycotina</taxon>
        <taxon>Dothideomycetes</taxon>
        <taxon>Dothideomycetidae</taxon>
        <taxon>Myriangiales</taxon>
        <taxon>Elsinoaceae</taxon>
        <taxon>Elsinoe</taxon>
    </lineage>
</organism>
<evidence type="ECO:0000313" key="2">
    <source>
        <dbReference type="Proteomes" id="UP000243723"/>
    </source>
</evidence>